<evidence type="ECO:0000313" key="2">
    <source>
        <dbReference type="EMBL" id="PPJ56816.1"/>
    </source>
</evidence>
<evidence type="ECO:0000313" key="3">
    <source>
        <dbReference type="Proteomes" id="UP000237631"/>
    </source>
</evidence>
<reference evidence="3" key="1">
    <citation type="journal article" date="2017" name="bioRxiv">
        <title>Conservation of a gene cluster reveals novel cercosporin biosynthetic mechanisms and extends production to the genus Colletotrichum.</title>
        <authorList>
            <person name="de Jonge R."/>
            <person name="Ebert M.K."/>
            <person name="Huitt-Roehl C.R."/>
            <person name="Pal P."/>
            <person name="Suttle J.C."/>
            <person name="Spanner R.E."/>
            <person name="Neubauer J.D."/>
            <person name="Jurick W.M.II."/>
            <person name="Stott K.A."/>
            <person name="Secor G.A."/>
            <person name="Thomma B.P.H.J."/>
            <person name="Van de Peer Y."/>
            <person name="Townsend C.A."/>
            <person name="Bolton M.D."/>
        </authorList>
    </citation>
    <scope>NUCLEOTIDE SEQUENCE [LARGE SCALE GENOMIC DNA]</scope>
    <source>
        <strain evidence="3">CBS538.71</strain>
    </source>
</reference>
<dbReference type="EMBL" id="PNEN01000509">
    <property type="protein sequence ID" value="PPJ56816.1"/>
    <property type="molecule type" value="Genomic_DNA"/>
</dbReference>
<accession>A0A2S6CAS3</accession>
<dbReference type="Proteomes" id="UP000237631">
    <property type="component" value="Unassembled WGS sequence"/>
</dbReference>
<protein>
    <submittedName>
        <fullName evidence="2">Uncharacterized protein</fullName>
    </submittedName>
</protein>
<dbReference type="Gene3D" id="2.60.270.50">
    <property type="match status" value="1"/>
</dbReference>
<comment type="similarity">
    <text evidence="1">Belongs to the aegerolysin family.</text>
</comment>
<sequence length="145" mass="16746">MASDQYVRFTFVNESRTPFTPDAKPQSTFQLRFPHTGWPGYLFQPDNLMDRPEISHDELAKQTIEPGGRISFGHTTDRGLFSEAKGVVEIWSEWRKGNKIEYSLPWDGDNELKVTDKGEDWEIEEPGWGRRGGIGDLVFLLRKKE</sequence>
<gene>
    <name evidence="2" type="ORF">CBER1_05960</name>
</gene>
<evidence type="ECO:0000256" key="1">
    <source>
        <dbReference type="ARBA" id="ARBA00010795"/>
    </source>
</evidence>
<dbReference type="AlphaFoldDB" id="A0A2S6CAS3"/>
<dbReference type="Pfam" id="PF06355">
    <property type="entry name" value="Aegerolysin"/>
    <property type="match status" value="1"/>
</dbReference>
<proteinExistence type="inferred from homology"/>
<name>A0A2S6CAS3_9PEZI</name>
<organism evidence="2 3">
    <name type="scientific">Cercospora berteroae</name>
    <dbReference type="NCBI Taxonomy" id="357750"/>
    <lineage>
        <taxon>Eukaryota</taxon>
        <taxon>Fungi</taxon>
        <taxon>Dikarya</taxon>
        <taxon>Ascomycota</taxon>
        <taxon>Pezizomycotina</taxon>
        <taxon>Dothideomycetes</taxon>
        <taxon>Dothideomycetidae</taxon>
        <taxon>Mycosphaerellales</taxon>
        <taxon>Mycosphaerellaceae</taxon>
        <taxon>Cercospora</taxon>
    </lineage>
</organism>
<dbReference type="GO" id="GO:0019836">
    <property type="term" value="P:symbiont-mediated hemolysis of host erythrocyte"/>
    <property type="evidence" value="ECO:0007669"/>
    <property type="project" value="InterPro"/>
</dbReference>
<comment type="caution">
    <text evidence="2">The sequence shown here is derived from an EMBL/GenBank/DDBJ whole genome shotgun (WGS) entry which is preliminary data.</text>
</comment>
<dbReference type="InterPro" id="IPR009413">
    <property type="entry name" value="Aegerolysin-typ"/>
</dbReference>
<keyword evidence="3" id="KW-1185">Reference proteome</keyword>
<dbReference type="OrthoDB" id="10461680at2759"/>